<evidence type="ECO:0000313" key="5">
    <source>
        <dbReference type="EMBL" id="MFC6440574.1"/>
    </source>
</evidence>
<keyword evidence="2" id="KW-0472">Membrane</keyword>
<evidence type="ECO:0000259" key="3">
    <source>
        <dbReference type="Pfam" id="PF09822"/>
    </source>
</evidence>
<organism evidence="5 6">
    <name type="scientific">Pseudobowmanella zhangzhouensis</name>
    <dbReference type="NCBI Taxonomy" id="1537679"/>
    <lineage>
        <taxon>Bacteria</taxon>
        <taxon>Pseudomonadati</taxon>
        <taxon>Pseudomonadota</taxon>
        <taxon>Gammaproteobacteria</taxon>
        <taxon>Alteromonadales</taxon>
        <taxon>Alteromonadaceae</taxon>
    </lineage>
</organism>
<dbReference type="Pfam" id="PF23357">
    <property type="entry name" value="DUF7088"/>
    <property type="match status" value="1"/>
</dbReference>
<evidence type="ECO:0000256" key="2">
    <source>
        <dbReference type="SAM" id="Phobius"/>
    </source>
</evidence>
<gene>
    <name evidence="5" type="ORF">ACFP85_10490</name>
</gene>
<dbReference type="EMBL" id="JBHSUS010000001">
    <property type="protein sequence ID" value="MFC6440574.1"/>
    <property type="molecule type" value="Genomic_DNA"/>
</dbReference>
<keyword evidence="2" id="KW-1133">Transmembrane helix</keyword>
<name>A0ABW1XKJ7_9ALTE</name>
<dbReference type="InterPro" id="IPR055396">
    <property type="entry name" value="DUF7088"/>
</dbReference>
<feature type="coiled-coil region" evidence="1">
    <location>
        <begin position="505"/>
        <end position="532"/>
    </location>
</feature>
<sequence>MLTILSRSLTFVLLALAFAVLVLLNNTFLKDTRLDLTEQQIYSLSAGSKAIVADIDEPVNLYFFYSDKASTGMTQLRNYANRVYSLLEEYASTADGKIILHKVDPEPFSEAEDQADEFGLTAASIGAAGDAIYLGLAGRNAYDEQAVVAFFDLQQERFLEYEISKLLHKLSDPKPVHVTVITDLPVNGGQNPMSGRFDPAWVLFTQLEQLYEVETLGNDAQSIPEETDVLMLVAPKGYSEALLVAIDQYVLAGGKAMLFLDPVAESDPMAMFAPPAAENPLASLLAAWGVSFDPNAVLLDAQNGLEIRTQNGVERHLGYVGLTGDSLDVDDITTAGLQVINGASFGVLNKQQGAESSFTPLLQSSVHAATIDAPRYGQLRDVAELARAFDDQQQRYTLAARIHGKANSAFTSIPEGVEWQSPWLSKGAAINLIVVADTDLLTDRFWGSQANFFGQNVFTPFANNGDFVTNAVENLGGSNALISVRGRGTYARPFEVVQALTVKAEQSFRAQEQRLQDELAQTEQQLAGLQAQQAEGGALILSPEQQAAVDQFLDKKIEIRKELREVRHQLDKDIEILGMWLKVLNIAVAPVLLVSILWLLSRMMRRRAGRKAK</sequence>
<keyword evidence="1" id="KW-0175">Coiled coil</keyword>
<feature type="domain" description="DUF7088" evidence="4">
    <location>
        <begin position="38"/>
        <end position="137"/>
    </location>
</feature>
<reference evidence="6" key="1">
    <citation type="journal article" date="2019" name="Int. J. Syst. Evol. Microbiol.">
        <title>The Global Catalogue of Microorganisms (GCM) 10K type strain sequencing project: providing services to taxonomists for standard genome sequencing and annotation.</title>
        <authorList>
            <consortium name="The Broad Institute Genomics Platform"/>
            <consortium name="The Broad Institute Genome Sequencing Center for Infectious Disease"/>
            <person name="Wu L."/>
            <person name="Ma J."/>
        </authorList>
    </citation>
    <scope>NUCLEOTIDE SEQUENCE [LARGE SCALE GENOMIC DNA]</scope>
    <source>
        <strain evidence="6">CGMCC 1.16031</strain>
    </source>
</reference>
<dbReference type="Proteomes" id="UP001596364">
    <property type="component" value="Unassembled WGS sequence"/>
</dbReference>
<evidence type="ECO:0000256" key="1">
    <source>
        <dbReference type="SAM" id="Coils"/>
    </source>
</evidence>
<dbReference type="RefSeq" id="WP_131258367.1">
    <property type="nucleotide sequence ID" value="NZ_JBHSUS010000001.1"/>
</dbReference>
<evidence type="ECO:0000259" key="4">
    <source>
        <dbReference type="Pfam" id="PF23357"/>
    </source>
</evidence>
<protein>
    <submittedName>
        <fullName evidence="5">GldG family protein</fullName>
    </submittedName>
</protein>
<evidence type="ECO:0000313" key="6">
    <source>
        <dbReference type="Proteomes" id="UP001596364"/>
    </source>
</evidence>
<feature type="transmembrane region" description="Helical" evidence="2">
    <location>
        <begin position="579"/>
        <end position="600"/>
    </location>
</feature>
<keyword evidence="6" id="KW-1185">Reference proteome</keyword>
<dbReference type="InterPro" id="IPR019196">
    <property type="entry name" value="ABC_transp_unknown"/>
</dbReference>
<accession>A0ABW1XKJ7</accession>
<feature type="domain" description="ABC-type uncharacterised transport system" evidence="3">
    <location>
        <begin position="191"/>
        <end position="471"/>
    </location>
</feature>
<comment type="caution">
    <text evidence="5">The sequence shown here is derived from an EMBL/GenBank/DDBJ whole genome shotgun (WGS) entry which is preliminary data.</text>
</comment>
<keyword evidence="2" id="KW-0812">Transmembrane</keyword>
<proteinExistence type="predicted"/>
<dbReference type="Pfam" id="PF09822">
    <property type="entry name" value="ABC_transp_aux"/>
    <property type="match status" value="1"/>
</dbReference>